<reference evidence="1" key="1">
    <citation type="submission" date="2023-10" db="EMBL/GenBank/DDBJ databases">
        <title>Development of a sustainable strategy for remediation of hydrocarbon-contaminated territories based on the waste exchange concept.</title>
        <authorList>
            <person name="Krivoruchko A."/>
        </authorList>
    </citation>
    <scope>NUCLEOTIDE SEQUENCE</scope>
    <source>
        <strain evidence="1">IEGM 68</strain>
    </source>
</reference>
<name>A0AAE4V0E8_9NOCA</name>
<evidence type="ECO:0000313" key="1">
    <source>
        <dbReference type="EMBL" id="MDV7265726.1"/>
    </source>
</evidence>
<evidence type="ECO:0000313" key="2">
    <source>
        <dbReference type="Proteomes" id="UP001185863"/>
    </source>
</evidence>
<organism evidence="1 2">
    <name type="scientific">Rhodococcus oxybenzonivorans</name>
    <dbReference type="NCBI Taxonomy" id="1990687"/>
    <lineage>
        <taxon>Bacteria</taxon>
        <taxon>Bacillati</taxon>
        <taxon>Actinomycetota</taxon>
        <taxon>Actinomycetes</taxon>
        <taxon>Mycobacteriales</taxon>
        <taxon>Nocardiaceae</taxon>
        <taxon>Rhodococcus</taxon>
    </lineage>
</organism>
<proteinExistence type="predicted"/>
<dbReference type="AlphaFoldDB" id="A0AAE4V0E8"/>
<sequence length="51" mass="5580">MLDKLYALFLSSLGLSFGGYILLDEVADQVDRLTTDTGSNLPDPEVRSDAF</sequence>
<gene>
    <name evidence="1" type="ORF">R4315_14400</name>
</gene>
<accession>A0AAE4V0E8</accession>
<dbReference type="Proteomes" id="UP001185863">
    <property type="component" value="Unassembled WGS sequence"/>
</dbReference>
<protein>
    <submittedName>
        <fullName evidence="1">Uncharacterized protein</fullName>
    </submittedName>
</protein>
<dbReference type="RefSeq" id="WP_317743514.1">
    <property type="nucleotide sequence ID" value="NZ_JAWLUP010000031.1"/>
</dbReference>
<comment type="caution">
    <text evidence="1">The sequence shown here is derived from an EMBL/GenBank/DDBJ whole genome shotgun (WGS) entry which is preliminary data.</text>
</comment>
<dbReference type="EMBL" id="JAWLUP010000031">
    <property type="protein sequence ID" value="MDV7265726.1"/>
    <property type="molecule type" value="Genomic_DNA"/>
</dbReference>